<evidence type="ECO:0000256" key="1">
    <source>
        <dbReference type="SAM" id="MobiDB-lite"/>
    </source>
</evidence>
<protein>
    <submittedName>
        <fullName evidence="2">Uncharacterized protein</fullName>
    </submittedName>
</protein>
<organism evidence="2 3">
    <name type="scientific">Portunus trituberculatus</name>
    <name type="common">Swimming crab</name>
    <name type="synonym">Neptunus trituberculatus</name>
    <dbReference type="NCBI Taxonomy" id="210409"/>
    <lineage>
        <taxon>Eukaryota</taxon>
        <taxon>Metazoa</taxon>
        <taxon>Ecdysozoa</taxon>
        <taxon>Arthropoda</taxon>
        <taxon>Crustacea</taxon>
        <taxon>Multicrustacea</taxon>
        <taxon>Malacostraca</taxon>
        <taxon>Eumalacostraca</taxon>
        <taxon>Eucarida</taxon>
        <taxon>Decapoda</taxon>
        <taxon>Pleocyemata</taxon>
        <taxon>Brachyura</taxon>
        <taxon>Eubrachyura</taxon>
        <taxon>Portunoidea</taxon>
        <taxon>Portunidae</taxon>
        <taxon>Portuninae</taxon>
        <taxon>Portunus</taxon>
    </lineage>
</organism>
<reference evidence="2 3" key="1">
    <citation type="submission" date="2019-05" db="EMBL/GenBank/DDBJ databases">
        <title>Another draft genome of Portunus trituberculatus and its Hox gene families provides insights of decapod evolution.</title>
        <authorList>
            <person name="Jeong J.-H."/>
            <person name="Song I."/>
            <person name="Kim S."/>
            <person name="Choi T."/>
            <person name="Kim D."/>
            <person name="Ryu S."/>
            <person name="Kim W."/>
        </authorList>
    </citation>
    <scope>NUCLEOTIDE SEQUENCE [LARGE SCALE GENOMIC DNA]</scope>
    <source>
        <tissue evidence="2">Muscle</tissue>
    </source>
</reference>
<gene>
    <name evidence="2" type="ORF">E2C01_028053</name>
</gene>
<sequence length="214" mass="22936">MSSLGFDLSGELETSRTTLQPINIYPPPPPIPQLVYHGRGIRCNPNVELGGVTGGNEPPPVPGADETVLPAAVVVRDIPRKSLHPAVSHVGPLRQVDPCVVLWTHHSLLLLASLENEPSCVRKQNRARKAHRCKGGLGEGQCRLRAGSSSYSAREKADEEGGSPSRGVVRKDKALTSEVLRKPSTYLACKGVTSKARLIHAHTHVLRVLGTPLG</sequence>
<dbReference type="Proteomes" id="UP000324222">
    <property type="component" value="Unassembled WGS sequence"/>
</dbReference>
<evidence type="ECO:0000313" key="2">
    <source>
        <dbReference type="EMBL" id="MPC34656.1"/>
    </source>
</evidence>
<evidence type="ECO:0000313" key="3">
    <source>
        <dbReference type="Proteomes" id="UP000324222"/>
    </source>
</evidence>
<accession>A0A5B7EN70</accession>
<dbReference type="AlphaFoldDB" id="A0A5B7EN70"/>
<comment type="caution">
    <text evidence="2">The sequence shown here is derived from an EMBL/GenBank/DDBJ whole genome shotgun (WGS) entry which is preliminary data.</text>
</comment>
<name>A0A5B7EN70_PORTR</name>
<feature type="region of interest" description="Disordered" evidence="1">
    <location>
        <begin position="148"/>
        <end position="170"/>
    </location>
</feature>
<dbReference type="EMBL" id="VSRR010003099">
    <property type="protein sequence ID" value="MPC34656.1"/>
    <property type="molecule type" value="Genomic_DNA"/>
</dbReference>
<proteinExistence type="predicted"/>
<keyword evidence="3" id="KW-1185">Reference proteome</keyword>